<accession>A0ABX7AL26</accession>
<protein>
    <recommendedName>
        <fullName evidence="2">3-hydroxyisobutyryl-CoA hydrolase</fullName>
        <ecNumber evidence="2">3.1.2.4</ecNumber>
    </recommendedName>
</protein>
<organism evidence="5 6">
    <name type="scientific">Lysinibacillus agricola</name>
    <dbReference type="NCBI Taxonomy" id="2590012"/>
    <lineage>
        <taxon>Bacteria</taxon>
        <taxon>Bacillati</taxon>
        <taxon>Bacillota</taxon>
        <taxon>Bacilli</taxon>
        <taxon>Bacillales</taxon>
        <taxon>Bacillaceae</taxon>
        <taxon>Lysinibacillus</taxon>
    </lineage>
</organism>
<dbReference type="PANTHER" id="PTHR43176:SF3">
    <property type="entry name" value="3-HYDROXYISOBUTYRYL-COA HYDROLASE, MITOCHONDRIAL"/>
    <property type="match status" value="1"/>
</dbReference>
<evidence type="ECO:0000256" key="1">
    <source>
        <dbReference type="ARBA" id="ARBA00001709"/>
    </source>
</evidence>
<comment type="catalytic activity">
    <reaction evidence="1">
        <text>3-hydroxy-2-methylpropanoyl-CoA + H2O = 3-hydroxy-2-methylpropanoate + CoA + H(+)</text>
        <dbReference type="Rhea" id="RHEA:20888"/>
        <dbReference type="ChEBI" id="CHEBI:11805"/>
        <dbReference type="ChEBI" id="CHEBI:15377"/>
        <dbReference type="ChEBI" id="CHEBI:15378"/>
        <dbReference type="ChEBI" id="CHEBI:57287"/>
        <dbReference type="ChEBI" id="CHEBI:57340"/>
        <dbReference type="EC" id="3.1.2.4"/>
    </reaction>
</comment>
<evidence type="ECO:0000256" key="2">
    <source>
        <dbReference type="ARBA" id="ARBA00011915"/>
    </source>
</evidence>
<evidence type="ECO:0000256" key="3">
    <source>
        <dbReference type="ARBA" id="ARBA00022801"/>
    </source>
</evidence>
<keyword evidence="3" id="KW-0378">Hydrolase</keyword>
<reference evidence="5 6" key="1">
    <citation type="submission" date="2020-01" db="EMBL/GenBank/DDBJ databases">
        <authorList>
            <person name="Liu G."/>
            <person name="Liu B."/>
        </authorList>
    </citation>
    <scope>NUCLEOTIDE SEQUENCE [LARGE SCALE GENOMIC DNA]</scope>
    <source>
        <strain evidence="5 6">FJAT-51161</strain>
    </source>
</reference>
<dbReference type="RefSeq" id="WP_201406464.1">
    <property type="nucleotide sequence ID" value="NZ_CP067341.1"/>
</dbReference>
<gene>
    <name evidence="5" type="ORF">FJQ98_13345</name>
</gene>
<dbReference type="Pfam" id="PF16113">
    <property type="entry name" value="ECH_2"/>
    <property type="match status" value="1"/>
</dbReference>
<dbReference type="PANTHER" id="PTHR43176">
    <property type="entry name" value="3-HYDROXYISOBUTYRYL-COA HYDROLASE-RELATED"/>
    <property type="match status" value="1"/>
</dbReference>
<keyword evidence="6" id="KW-1185">Reference proteome</keyword>
<dbReference type="CDD" id="cd06558">
    <property type="entry name" value="crotonase-like"/>
    <property type="match status" value="1"/>
</dbReference>
<proteinExistence type="predicted"/>
<evidence type="ECO:0000259" key="4">
    <source>
        <dbReference type="Pfam" id="PF16113"/>
    </source>
</evidence>
<dbReference type="EMBL" id="CP067341">
    <property type="protein sequence ID" value="QQP10289.1"/>
    <property type="molecule type" value="Genomic_DNA"/>
</dbReference>
<feature type="domain" description="Enoyl-CoA hydratase/isomerase" evidence="4">
    <location>
        <begin position="15"/>
        <end position="345"/>
    </location>
</feature>
<dbReference type="Gene3D" id="3.90.226.10">
    <property type="entry name" value="2-enoyl-CoA Hydratase, Chain A, domain 1"/>
    <property type="match status" value="1"/>
</dbReference>
<dbReference type="InterPro" id="IPR045004">
    <property type="entry name" value="ECH_dom"/>
</dbReference>
<dbReference type="SUPFAM" id="SSF52096">
    <property type="entry name" value="ClpP/crotonase"/>
    <property type="match status" value="1"/>
</dbReference>
<dbReference type="InterPro" id="IPR029045">
    <property type="entry name" value="ClpP/crotonase-like_dom_sf"/>
</dbReference>
<sequence length="354" mass="39684">MDNEVLFSVSDGGVAFITLNRPKALNSLSYEMLKPIGEKLKEWQTNDQIHVIVLKGEGEKGFCAGGDIKTLYKARSSQEAFEKAENLFEEEYKVDMAIYRFPKPIIACLDGIVMGGGVGLTYGASHRIITERTKWAMPEMNIGFFPDVGAAHFLNKAPGFIGRYLALTASVIQAPDVLFANAADSYMDSDKLSEFLARVEQTEWHGLDVNVILNQLLTAYASHPVKNGKLSALQNEIDKHFSKDTVEEILESLEKDPSEFASETKQLLLSKSPSSLKITLKQLTDGKEKTLEECFATDLLLAKKFLRHDDFFEGVRSVVIDKDRNPQYIYKTVVDFTDEDIKKFFQDSGVKVNK</sequence>
<dbReference type="NCBIfam" id="NF004127">
    <property type="entry name" value="PRK05617.1"/>
    <property type="match status" value="1"/>
</dbReference>
<dbReference type="Proteomes" id="UP000596049">
    <property type="component" value="Chromosome"/>
</dbReference>
<dbReference type="InterPro" id="IPR032259">
    <property type="entry name" value="HIBYL-CoA-H"/>
</dbReference>
<name>A0ABX7AL26_9BACI</name>
<evidence type="ECO:0000313" key="5">
    <source>
        <dbReference type="EMBL" id="QQP10289.1"/>
    </source>
</evidence>
<evidence type="ECO:0000313" key="6">
    <source>
        <dbReference type="Proteomes" id="UP000596049"/>
    </source>
</evidence>
<dbReference type="EC" id="3.1.2.4" evidence="2"/>